<comment type="caution">
    <text evidence="1">The sequence shown here is derived from an EMBL/GenBank/DDBJ whole genome shotgun (WGS) entry which is preliminary data.</text>
</comment>
<dbReference type="EMBL" id="JANSHE010005914">
    <property type="protein sequence ID" value="KAJ2968811.1"/>
    <property type="molecule type" value="Genomic_DNA"/>
</dbReference>
<keyword evidence="2" id="KW-1185">Reference proteome</keyword>
<sequence>MCTHLEETDGVGLLTEALTAEVKAVLADETSLVRAETAVPIQPSASRSPPSQQSITIIQALHHSSRIAGLEEGKRNSPLTAALAVLAGAREPNGVVGHFV</sequence>
<name>A0ACC1MR39_9APHY</name>
<evidence type="ECO:0000313" key="1">
    <source>
        <dbReference type="EMBL" id="KAJ2968811.1"/>
    </source>
</evidence>
<organism evidence="1 2">
    <name type="scientific">Trametes sanguinea</name>
    <dbReference type="NCBI Taxonomy" id="158606"/>
    <lineage>
        <taxon>Eukaryota</taxon>
        <taxon>Fungi</taxon>
        <taxon>Dikarya</taxon>
        <taxon>Basidiomycota</taxon>
        <taxon>Agaricomycotina</taxon>
        <taxon>Agaricomycetes</taxon>
        <taxon>Polyporales</taxon>
        <taxon>Polyporaceae</taxon>
        <taxon>Trametes</taxon>
    </lineage>
</organism>
<protein>
    <submittedName>
        <fullName evidence="1">Uncharacterized protein</fullName>
    </submittedName>
</protein>
<proteinExistence type="predicted"/>
<accession>A0ACC1MR39</accession>
<reference evidence="1" key="1">
    <citation type="submission" date="2022-08" db="EMBL/GenBank/DDBJ databases">
        <title>Genome Sequence of Pycnoporus sanguineus.</title>
        <authorList>
            <person name="Buettner E."/>
        </authorList>
    </citation>
    <scope>NUCLEOTIDE SEQUENCE</scope>
    <source>
        <strain evidence="1">CG-C14</strain>
    </source>
</reference>
<dbReference type="Proteomes" id="UP001144978">
    <property type="component" value="Unassembled WGS sequence"/>
</dbReference>
<evidence type="ECO:0000313" key="2">
    <source>
        <dbReference type="Proteomes" id="UP001144978"/>
    </source>
</evidence>
<gene>
    <name evidence="1" type="ORF">NUW54_g13110</name>
</gene>